<dbReference type="Proteomes" id="UP000054845">
    <property type="component" value="Unassembled WGS sequence"/>
</dbReference>
<evidence type="ECO:0000313" key="3">
    <source>
        <dbReference type="Proteomes" id="UP000054845"/>
    </source>
</evidence>
<dbReference type="EMBL" id="CCYA01000258">
    <property type="protein sequence ID" value="CEH15232.1"/>
    <property type="molecule type" value="Genomic_DNA"/>
</dbReference>
<protein>
    <submittedName>
        <fullName evidence="2">Uncharacterized protein</fullName>
    </submittedName>
</protein>
<feature type="chain" id="PRO_5006059512" evidence="1">
    <location>
        <begin position="25"/>
        <end position="93"/>
    </location>
</feature>
<sequence>MFRISSAFALALAAILMTSQQVAALQQYSVVSAPKLTDKQLLQIYVSTCQNLRATSGHYPTPVYCDKNGQDIHSQVVAALGAAGYTNWTFRPK</sequence>
<evidence type="ECO:0000313" key="2">
    <source>
        <dbReference type="EMBL" id="CEH15232.1"/>
    </source>
</evidence>
<evidence type="ECO:0000256" key="1">
    <source>
        <dbReference type="SAM" id="SignalP"/>
    </source>
</evidence>
<keyword evidence="1" id="KW-0732">Signal</keyword>
<name>A0A0P1BHG3_9BASI</name>
<feature type="signal peptide" evidence="1">
    <location>
        <begin position="1"/>
        <end position="24"/>
    </location>
</feature>
<organism evidence="2 3">
    <name type="scientific">Ceraceosorus bombacis</name>
    <dbReference type="NCBI Taxonomy" id="401625"/>
    <lineage>
        <taxon>Eukaryota</taxon>
        <taxon>Fungi</taxon>
        <taxon>Dikarya</taxon>
        <taxon>Basidiomycota</taxon>
        <taxon>Ustilaginomycotina</taxon>
        <taxon>Exobasidiomycetes</taxon>
        <taxon>Ceraceosorales</taxon>
        <taxon>Ceraceosoraceae</taxon>
        <taxon>Ceraceosorus</taxon>
    </lineage>
</organism>
<keyword evidence="3" id="KW-1185">Reference proteome</keyword>
<proteinExistence type="predicted"/>
<dbReference type="AlphaFoldDB" id="A0A0P1BHG3"/>
<accession>A0A0P1BHG3</accession>
<reference evidence="2 3" key="1">
    <citation type="submission" date="2014-09" db="EMBL/GenBank/DDBJ databases">
        <authorList>
            <person name="Magalhaes I.L.F."/>
            <person name="Oliveira U."/>
            <person name="Santos F.R."/>
            <person name="Vidigal T.H.D.A."/>
            <person name="Brescovit A.D."/>
            <person name="Santos A.J."/>
        </authorList>
    </citation>
    <scope>NUCLEOTIDE SEQUENCE [LARGE SCALE GENOMIC DNA]</scope>
</reference>